<sequence length="219" mass="24647">MDVMVLSATGVKRTALNFKNEGEKAKKKRRDKKALEIEEEPGGAGRDEAVDGVPEVPVVSGSGRIVTNTTTVHGFETKFKDELEVGDTLMVHHPTSLEVELRMVVSVLSQRSCVIHQAFSKDCNSTCEYHIRRDSLKIKEKAKAEIQEDNPELLQDAASRELQRQLDKRLKKQSKTVSVREKTGMWGYKVVTKKLDKSSSAEDALDERCKQGRDKWCCI</sequence>
<proteinExistence type="predicted"/>
<name>A0A812U4W9_SYMPI</name>
<protein>
    <submittedName>
        <fullName evidence="1">Uncharacterized protein</fullName>
    </submittedName>
</protein>
<keyword evidence="2" id="KW-1185">Reference proteome</keyword>
<evidence type="ECO:0000313" key="2">
    <source>
        <dbReference type="Proteomes" id="UP000649617"/>
    </source>
</evidence>
<dbReference type="OrthoDB" id="311468at2759"/>
<evidence type="ECO:0000313" key="1">
    <source>
        <dbReference type="EMBL" id="CAE7562636.1"/>
    </source>
</evidence>
<accession>A0A812U4W9</accession>
<reference evidence="1" key="1">
    <citation type="submission" date="2021-02" db="EMBL/GenBank/DDBJ databases">
        <authorList>
            <person name="Dougan E. K."/>
            <person name="Rhodes N."/>
            <person name="Thang M."/>
            <person name="Chan C."/>
        </authorList>
    </citation>
    <scope>NUCLEOTIDE SEQUENCE</scope>
</reference>
<comment type="caution">
    <text evidence="1">The sequence shown here is derived from an EMBL/GenBank/DDBJ whole genome shotgun (WGS) entry which is preliminary data.</text>
</comment>
<gene>
    <name evidence="1" type="ORF">SPIL2461_LOCUS15056</name>
</gene>
<organism evidence="1 2">
    <name type="scientific">Symbiodinium pilosum</name>
    <name type="common">Dinoflagellate</name>
    <dbReference type="NCBI Taxonomy" id="2952"/>
    <lineage>
        <taxon>Eukaryota</taxon>
        <taxon>Sar</taxon>
        <taxon>Alveolata</taxon>
        <taxon>Dinophyceae</taxon>
        <taxon>Suessiales</taxon>
        <taxon>Symbiodiniaceae</taxon>
        <taxon>Symbiodinium</taxon>
    </lineage>
</organism>
<dbReference type="Proteomes" id="UP000649617">
    <property type="component" value="Unassembled WGS sequence"/>
</dbReference>
<dbReference type="AlphaFoldDB" id="A0A812U4W9"/>
<dbReference type="EMBL" id="CAJNIZ010035925">
    <property type="protein sequence ID" value="CAE7562636.1"/>
    <property type="molecule type" value="Genomic_DNA"/>
</dbReference>